<dbReference type="InterPro" id="IPR037185">
    <property type="entry name" value="EmrE-like"/>
</dbReference>
<sequence>MTKKTAYILVIIGAALWGTTGLFVQQLNAIGFTPWETVGIRLTFSAVLILLFLGIFKPAMLRIQLSHLPYFIGTGIISIAFFNFFFFTVIDEANLSLAVVLLYTGPVFVTILSRLFFKEPFTGAKGLALFLMLLGCALTVELLPYGTMPDGWRIVLYGLLSGFFYALYSIFGKSVSRHYHSLTITAYSMVTGSVFLMLSSTLLHEPVRLIQPEVLLNGFGIALFATVSAYVLYTFGLTYVESSRASILSTMEPVVAIIIGVMIFGDQLNSWQALGFVLVLLSVAVTVYRKKSPVEKEVIRQLG</sequence>
<evidence type="ECO:0000256" key="2">
    <source>
        <dbReference type="ARBA" id="ARBA00007362"/>
    </source>
</evidence>
<evidence type="ECO:0000313" key="9">
    <source>
        <dbReference type="EMBL" id="ADH99923.1"/>
    </source>
</evidence>
<feature type="transmembrane region" description="Helical" evidence="7">
    <location>
        <begin position="245"/>
        <end position="265"/>
    </location>
</feature>
<protein>
    <recommendedName>
        <fullName evidence="8">EamA domain-containing protein</fullName>
    </recommendedName>
</protein>
<feature type="transmembrane region" description="Helical" evidence="7">
    <location>
        <begin position="7"/>
        <end position="26"/>
    </location>
</feature>
<dbReference type="Proteomes" id="UP000000271">
    <property type="component" value="Chromosome"/>
</dbReference>
<evidence type="ECO:0000256" key="5">
    <source>
        <dbReference type="ARBA" id="ARBA00022989"/>
    </source>
</evidence>
<dbReference type="EMBL" id="CP001791">
    <property type="protein sequence ID" value="ADH99923.1"/>
    <property type="molecule type" value="Genomic_DNA"/>
</dbReference>
<name>D6XWU7_BACIE</name>
<feature type="transmembrane region" description="Helical" evidence="7">
    <location>
        <begin position="38"/>
        <end position="56"/>
    </location>
</feature>
<feature type="transmembrane region" description="Helical" evidence="7">
    <location>
        <begin position="215"/>
        <end position="233"/>
    </location>
</feature>
<evidence type="ECO:0000256" key="6">
    <source>
        <dbReference type="ARBA" id="ARBA00023136"/>
    </source>
</evidence>
<keyword evidence="5 7" id="KW-1133">Transmembrane helix</keyword>
<dbReference type="KEGG" id="bse:Bsel_2421"/>
<reference evidence="9" key="1">
    <citation type="submission" date="2009-10" db="EMBL/GenBank/DDBJ databases">
        <title>Complete sequence of Bacillus selenitireducens MLS10.</title>
        <authorList>
            <consortium name="US DOE Joint Genome Institute"/>
            <person name="Lucas S."/>
            <person name="Copeland A."/>
            <person name="Lapidus A."/>
            <person name="Glavina del Rio T."/>
            <person name="Dalin E."/>
            <person name="Tice H."/>
            <person name="Bruce D."/>
            <person name="Goodwin L."/>
            <person name="Pitluck S."/>
            <person name="Sims D."/>
            <person name="Brettin T."/>
            <person name="Detter J.C."/>
            <person name="Han C."/>
            <person name="Larimer F."/>
            <person name="Land M."/>
            <person name="Hauser L."/>
            <person name="Kyrpides N."/>
            <person name="Ovchinnikova G."/>
            <person name="Stolz J."/>
        </authorList>
    </citation>
    <scope>NUCLEOTIDE SEQUENCE [LARGE SCALE GENOMIC DNA]</scope>
    <source>
        <strain evidence="9">MLS10</strain>
    </source>
</reference>
<gene>
    <name evidence="9" type="ordered locus">Bsel_2421</name>
</gene>
<feature type="transmembrane region" description="Helical" evidence="7">
    <location>
        <begin position="184"/>
        <end position="203"/>
    </location>
</feature>
<comment type="subcellular location">
    <subcellularLocation>
        <location evidence="1">Cell membrane</location>
        <topology evidence="1">Multi-pass membrane protein</topology>
    </subcellularLocation>
</comment>
<feature type="domain" description="EamA" evidence="8">
    <location>
        <begin position="5"/>
        <end position="140"/>
    </location>
</feature>
<dbReference type="eggNOG" id="COG0697">
    <property type="taxonomic scope" value="Bacteria"/>
</dbReference>
<dbReference type="InterPro" id="IPR000620">
    <property type="entry name" value="EamA_dom"/>
</dbReference>
<dbReference type="PANTHER" id="PTHR32322">
    <property type="entry name" value="INNER MEMBRANE TRANSPORTER"/>
    <property type="match status" value="1"/>
</dbReference>
<keyword evidence="6 7" id="KW-0472">Membrane</keyword>
<dbReference type="AlphaFoldDB" id="D6XWU7"/>
<dbReference type="Gene3D" id="1.10.3730.20">
    <property type="match status" value="1"/>
</dbReference>
<dbReference type="OrthoDB" id="6707571at2"/>
<dbReference type="STRING" id="439292.Bsel_2421"/>
<keyword evidence="4 7" id="KW-0812">Transmembrane</keyword>
<feature type="transmembrane region" description="Helical" evidence="7">
    <location>
        <begin position="129"/>
        <end position="148"/>
    </location>
</feature>
<keyword evidence="3" id="KW-1003">Cell membrane</keyword>
<comment type="similarity">
    <text evidence="2">Belongs to the EamA transporter family.</text>
</comment>
<feature type="transmembrane region" description="Helical" evidence="7">
    <location>
        <begin position="96"/>
        <end position="117"/>
    </location>
</feature>
<evidence type="ECO:0000256" key="4">
    <source>
        <dbReference type="ARBA" id="ARBA00022692"/>
    </source>
</evidence>
<dbReference type="GO" id="GO:0005886">
    <property type="term" value="C:plasma membrane"/>
    <property type="evidence" value="ECO:0007669"/>
    <property type="project" value="UniProtKB-SubCell"/>
</dbReference>
<dbReference type="HOGENOM" id="CLU_033863_9_1_9"/>
<dbReference type="RefSeq" id="WP_013173345.1">
    <property type="nucleotide sequence ID" value="NC_014219.1"/>
</dbReference>
<dbReference type="InterPro" id="IPR050638">
    <property type="entry name" value="AA-Vitamin_Transporters"/>
</dbReference>
<accession>D6XWU7</accession>
<evidence type="ECO:0000256" key="3">
    <source>
        <dbReference type="ARBA" id="ARBA00022475"/>
    </source>
</evidence>
<proteinExistence type="inferred from homology"/>
<feature type="transmembrane region" description="Helical" evidence="7">
    <location>
        <begin position="154"/>
        <end position="172"/>
    </location>
</feature>
<dbReference type="Pfam" id="PF00892">
    <property type="entry name" value="EamA"/>
    <property type="match status" value="2"/>
</dbReference>
<dbReference type="PANTHER" id="PTHR32322:SF18">
    <property type="entry name" value="S-ADENOSYLMETHIONINE_S-ADENOSYLHOMOCYSTEINE TRANSPORTER"/>
    <property type="match status" value="1"/>
</dbReference>
<evidence type="ECO:0000256" key="7">
    <source>
        <dbReference type="SAM" id="Phobius"/>
    </source>
</evidence>
<feature type="transmembrane region" description="Helical" evidence="7">
    <location>
        <begin position="68"/>
        <end position="90"/>
    </location>
</feature>
<feature type="domain" description="EamA" evidence="8">
    <location>
        <begin position="154"/>
        <end position="287"/>
    </location>
</feature>
<evidence type="ECO:0000259" key="8">
    <source>
        <dbReference type="Pfam" id="PF00892"/>
    </source>
</evidence>
<keyword evidence="10" id="KW-1185">Reference proteome</keyword>
<evidence type="ECO:0000313" key="10">
    <source>
        <dbReference type="Proteomes" id="UP000000271"/>
    </source>
</evidence>
<evidence type="ECO:0000256" key="1">
    <source>
        <dbReference type="ARBA" id="ARBA00004651"/>
    </source>
</evidence>
<feature type="transmembrane region" description="Helical" evidence="7">
    <location>
        <begin position="271"/>
        <end position="288"/>
    </location>
</feature>
<organism evidence="9 10">
    <name type="scientific">Bacillus selenitireducens (strain ATCC 700615 / DSM 15326 / MLS10)</name>
    <dbReference type="NCBI Taxonomy" id="439292"/>
    <lineage>
        <taxon>Bacteria</taxon>
        <taxon>Bacillati</taxon>
        <taxon>Bacillota</taxon>
        <taxon>Bacilli</taxon>
        <taxon>Bacillales</taxon>
        <taxon>Bacillaceae</taxon>
        <taxon>Salisediminibacterium</taxon>
    </lineage>
</organism>
<dbReference type="SUPFAM" id="SSF103481">
    <property type="entry name" value="Multidrug resistance efflux transporter EmrE"/>
    <property type="match status" value="2"/>
</dbReference>